<organism evidence="1 2">
    <name type="scientific">Rubellicoccus peritrichatus</name>
    <dbReference type="NCBI Taxonomy" id="3080537"/>
    <lineage>
        <taxon>Bacteria</taxon>
        <taxon>Pseudomonadati</taxon>
        <taxon>Verrucomicrobiota</taxon>
        <taxon>Opitutia</taxon>
        <taxon>Puniceicoccales</taxon>
        <taxon>Cerasicoccaceae</taxon>
        <taxon>Rubellicoccus</taxon>
    </lineage>
</organism>
<dbReference type="RefSeq" id="WP_317833918.1">
    <property type="nucleotide sequence ID" value="NZ_CP136920.1"/>
</dbReference>
<dbReference type="SUPFAM" id="SSF53448">
    <property type="entry name" value="Nucleotide-diphospho-sugar transferases"/>
    <property type="match status" value="1"/>
</dbReference>
<dbReference type="AlphaFoldDB" id="A0AAQ3LG05"/>
<protein>
    <recommendedName>
        <fullName evidence="3">Hemolytic protein HlpA-like protein</fullName>
    </recommendedName>
</protein>
<name>A0AAQ3LG05_9BACT</name>
<reference evidence="1 2" key="1">
    <citation type="submission" date="2023-10" db="EMBL/GenBank/DDBJ databases">
        <title>Rubellicoccus peritrichatus gen. nov., sp. nov., isolated from an algae of coral reef tank.</title>
        <authorList>
            <person name="Luo J."/>
        </authorList>
    </citation>
    <scope>NUCLEOTIDE SEQUENCE [LARGE SCALE GENOMIC DNA]</scope>
    <source>
        <strain evidence="1 2">CR14</strain>
    </source>
</reference>
<keyword evidence="2" id="KW-1185">Reference proteome</keyword>
<evidence type="ECO:0000313" key="1">
    <source>
        <dbReference type="EMBL" id="WOO41434.1"/>
    </source>
</evidence>
<evidence type="ECO:0000313" key="2">
    <source>
        <dbReference type="Proteomes" id="UP001304300"/>
    </source>
</evidence>
<gene>
    <name evidence="1" type="ORF">RZN69_22670</name>
</gene>
<dbReference type="EMBL" id="CP136920">
    <property type="protein sequence ID" value="WOO41434.1"/>
    <property type="molecule type" value="Genomic_DNA"/>
</dbReference>
<proteinExistence type="predicted"/>
<accession>A0AAQ3LG05</accession>
<sequence>MPECPPVLLIIFNRPETTDKVFARIREIRPKHLYIGADGPRSDVEGEDAKCRKARKIVDGVDWPCEVKTLFREKNLGCRKAVSESITWFFENVNEGIILEDDCLPDPSFFDYCSNLLERYKDDTRIMCISGSNFQNGEIRGDGDYYYSIFPHCWGWATWRRAWNLYDSEMSSWPSFKEQNGCKGLLPHSSDIRRFQGSFQNAADGILDSWGYVWLYSCWSQNGLTCLPQKNLVQNVGFSSDATRTGGEWWMSIPAEKMISFKAPTLINPNTTADNYTLRNHHKIEKRESKKALLLRLLKEFKLDIRDKWNNWRQAS</sequence>
<dbReference type="Gene3D" id="3.90.550.10">
    <property type="entry name" value="Spore Coat Polysaccharide Biosynthesis Protein SpsA, Chain A"/>
    <property type="match status" value="1"/>
</dbReference>
<evidence type="ECO:0008006" key="3">
    <source>
        <dbReference type="Google" id="ProtNLM"/>
    </source>
</evidence>
<dbReference type="Proteomes" id="UP001304300">
    <property type="component" value="Chromosome"/>
</dbReference>
<dbReference type="InterPro" id="IPR029044">
    <property type="entry name" value="Nucleotide-diphossugar_trans"/>
</dbReference>